<dbReference type="EMBL" id="BPLR01012686">
    <property type="protein sequence ID" value="GIY55854.1"/>
    <property type="molecule type" value="Genomic_DNA"/>
</dbReference>
<dbReference type="InterPro" id="IPR000172">
    <property type="entry name" value="GMC_OxRdtase_N"/>
</dbReference>
<evidence type="ECO:0000259" key="6">
    <source>
        <dbReference type="Pfam" id="PF00732"/>
    </source>
</evidence>
<evidence type="ECO:0000313" key="7">
    <source>
        <dbReference type="EMBL" id="GIY55854.1"/>
    </source>
</evidence>
<evidence type="ECO:0000256" key="2">
    <source>
        <dbReference type="ARBA" id="ARBA00010790"/>
    </source>
</evidence>
<dbReference type="PANTHER" id="PTHR11552:SF147">
    <property type="entry name" value="CHOLINE DEHYDROGENASE, MITOCHONDRIAL"/>
    <property type="match status" value="1"/>
</dbReference>
<dbReference type="Pfam" id="PF00732">
    <property type="entry name" value="GMC_oxred_N"/>
    <property type="match status" value="1"/>
</dbReference>
<dbReference type="AlphaFoldDB" id="A0AAV4UDG5"/>
<feature type="domain" description="Glucose-methanol-choline oxidoreductase N-terminal" evidence="6">
    <location>
        <begin position="161"/>
        <end position="299"/>
    </location>
</feature>
<reference evidence="7 8" key="1">
    <citation type="submission" date="2021-06" db="EMBL/GenBank/DDBJ databases">
        <title>Caerostris extrusa draft genome.</title>
        <authorList>
            <person name="Kono N."/>
            <person name="Arakawa K."/>
        </authorList>
    </citation>
    <scope>NUCLEOTIDE SEQUENCE [LARGE SCALE GENOMIC DNA]</scope>
</reference>
<protein>
    <submittedName>
        <fullName evidence="7">Glucose dehydrogenase</fullName>
    </submittedName>
</protein>
<evidence type="ECO:0000256" key="5">
    <source>
        <dbReference type="SAM" id="MobiDB-lite"/>
    </source>
</evidence>
<dbReference type="GO" id="GO:0016614">
    <property type="term" value="F:oxidoreductase activity, acting on CH-OH group of donors"/>
    <property type="evidence" value="ECO:0007669"/>
    <property type="project" value="InterPro"/>
</dbReference>
<dbReference type="Gene3D" id="3.50.50.60">
    <property type="entry name" value="FAD/NAD(P)-binding domain"/>
    <property type="match status" value="2"/>
</dbReference>
<dbReference type="Proteomes" id="UP001054945">
    <property type="component" value="Unassembled WGS sequence"/>
</dbReference>
<gene>
    <name evidence="7" type="primary">Gld</name>
    <name evidence="7" type="ORF">CEXT_18431</name>
</gene>
<dbReference type="SUPFAM" id="SSF51905">
    <property type="entry name" value="FAD/NAD(P)-binding domain"/>
    <property type="match status" value="1"/>
</dbReference>
<evidence type="ECO:0000256" key="3">
    <source>
        <dbReference type="ARBA" id="ARBA00022630"/>
    </source>
</evidence>
<evidence type="ECO:0000256" key="4">
    <source>
        <dbReference type="ARBA" id="ARBA00022827"/>
    </source>
</evidence>
<name>A0AAV4UDG5_CAEEX</name>
<dbReference type="Gene3D" id="3.30.560.10">
    <property type="entry name" value="Glucose Oxidase, domain 3"/>
    <property type="match status" value="2"/>
</dbReference>
<proteinExistence type="inferred from homology"/>
<dbReference type="GO" id="GO:0050660">
    <property type="term" value="F:flavin adenine dinucleotide binding"/>
    <property type="evidence" value="ECO:0007669"/>
    <property type="project" value="InterPro"/>
</dbReference>
<keyword evidence="8" id="KW-1185">Reference proteome</keyword>
<dbReference type="InterPro" id="IPR012132">
    <property type="entry name" value="GMC_OxRdtase"/>
</dbReference>
<keyword evidence="4" id="KW-0274">FAD</keyword>
<evidence type="ECO:0000313" key="8">
    <source>
        <dbReference type="Proteomes" id="UP001054945"/>
    </source>
</evidence>
<comment type="similarity">
    <text evidence="2">Belongs to the GMC oxidoreductase family.</text>
</comment>
<keyword evidence="3" id="KW-0285">Flavoprotein</keyword>
<sequence>MKGRSPPFCKFLTSTPASAHSGSSKNRSQNDNNHQGGIRLHYSASGVLQYTLSNIVSITFFKIFLIGAGTAGSVVASRLSEECCVSVLLLEAGKAPPLLSAIPGIAASFLNSDLDWKYRTAPQKYTGSAQINSARCSRVELRGSVALFLKQEDNLDLDFVANGFHAVGGPTPAQRPRYESEIQGPILEAAEQFGYNYGDPNGAQQTGKFSDMQGIMEDGQKRNDAENYLVPVENRTNLDILTNAHVNKIIMKGCQAEGVEFSCKGSKFVVKAKREVIVSAGVTNTPKLLMLSGIGPRKHLEKFKVRKLFWF</sequence>
<feature type="region of interest" description="Disordered" evidence="5">
    <location>
        <begin position="13"/>
        <end position="35"/>
    </location>
</feature>
<comment type="caution">
    <text evidence="7">The sequence shown here is derived from an EMBL/GenBank/DDBJ whole genome shotgun (WGS) entry which is preliminary data.</text>
</comment>
<organism evidence="7 8">
    <name type="scientific">Caerostris extrusa</name>
    <name type="common">Bark spider</name>
    <name type="synonym">Caerostris bankana</name>
    <dbReference type="NCBI Taxonomy" id="172846"/>
    <lineage>
        <taxon>Eukaryota</taxon>
        <taxon>Metazoa</taxon>
        <taxon>Ecdysozoa</taxon>
        <taxon>Arthropoda</taxon>
        <taxon>Chelicerata</taxon>
        <taxon>Arachnida</taxon>
        <taxon>Araneae</taxon>
        <taxon>Araneomorphae</taxon>
        <taxon>Entelegynae</taxon>
        <taxon>Araneoidea</taxon>
        <taxon>Araneidae</taxon>
        <taxon>Caerostris</taxon>
    </lineage>
</organism>
<dbReference type="InterPro" id="IPR036188">
    <property type="entry name" value="FAD/NAD-bd_sf"/>
</dbReference>
<comment type="cofactor">
    <cofactor evidence="1">
        <name>FAD</name>
        <dbReference type="ChEBI" id="CHEBI:57692"/>
    </cofactor>
</comment>
<accession>A0AAV4UDG5</accession>
<dbReference type="PANTHER" id="PTHR11552">
    <property type="entry name" value="GLUCOSE-METHANOL-CHOLINE GMC OXIDOREDUCTASE"/>
    <property type="match status" value="1"/>
</dbReference>
<evidence type="ECO:0000256" key="1">
    <source>
        <dbReference type="ARBA" id="ARBA00001974"/>
    </source>
</evidence>